<reference evidence="11 12" key="1">
    <citation type="submission" date="2023-10" db="EMBL/GenBank/DDBJ databases">
        <title>Genome-Wide Identification Analysis in wild type Solanum Pinnatisectum Reveals Some Genes Defensing Phytophthora Infestans.</title>
        <authorList>
            <person name="Sun C."/>
        </authorList>
    </citation>
    <scope>NUCLEOTIDE SEQUENCE [LARGE SCALE GENOMIC DNA]</scope>
    <source>
        <strain evidence="11">LQN</strain>
        <tissue evidence="11">Leaf</tissue>
    </source>
</reference>
<accession>A0AAV9MFM6</accession>
<dbReference type="GO" id="GO:0010597">
    <property type="term" value="P:green leaf volatile biosynthetic process"/>
    <property type="evidence" value="ECO:0007669"/>
    <property type="project" value="UniProtKB-ARBA"/>
</dbReference>
<keyword evidence="7" id="KW-0539">Nucleus</keyword>
<evidence type="ECO:0000256" key="3">
    <source>
        <dbReference type="ARBA" id="ARBA00023015"/>
    </source>
</evidence>
<gene>
    <name evidence="11" type="ORF">R3W88_000534</name>
</gene>
<dbReference type="GO" id="GO:0000976">
    <property type="term" value="F:transcription cis-regulatory region binding"/>
    <property type="evidence" value="ECO:0007669"/>
    <property type="project" value="UniProtKB-ARBA"/>
</dbReference>
<feature type="compositionally biased region" description="Basic and acidic residues" evidence="8">
    <location>
        <begin position="121"/>
        <end position="130"/>
    </location>
</feature>
<dbReference type="AlphaFoldDB" id="A0AAV9MFM6"/>
<dbReference type="SUPFAM" id="SSF46689">
    <property type="entry name" value="Homeodomain-like"/>
    <property type="match status" value="1"/>
</dbReference>
<evidence type="ECO:0000256" key="4">
    <source>
        <dbReference type="ARBA" id="ARBA00023125"/>
    </source>
</evidence>
<dbReference type="FunFam" id="1.10.10.60:FF:000371">
    <property type="entry name" value="MYB transcription factor"/>
    <property type="match status" value="1"/>
</dbReference>
<dbReference type="InterPro" id="IPR001005">
    <property type="entry name" value="SANT/Myb"/>
</dbReference>
<evidence type="ECO:0000259" key="9">
    <source>
        <dbReference type="PROSITE" id="PS50090"/>
    </source>
</evidence>
<dbReference type="EMBL" id="JAWPEI010000001">
    <property type="protein sequence ID" value="KAK4736837.1"/>
    <property type="molecule type" value="Genomic_DNA"/>
</dbReference>
<evidence type="ECO:0000256" key="5">
    <source>
        <dbReference type="ARBA" id="ARBA00023159"/>
    </source>
</evidence>
<keyword evidence="5" id="KW-0010">Activator</keyword>
<dbReference type="PROSITE" id="PS50090">
    <property type="entry name" value="MYB_LIKE"/>
    <property type="match status" value="2"/>
</dbReference>
<dbReference type="InterPro" id="IPR017930">
    <property type="entry name" value="Myb_dom"/>
</dbReference>
<dbReference type="Gene3D" id="1.10.10.60">
    <property type="entry name" value="Homeodomain-like"/>
    <property type="match status" value="2"/>
</dbReference>
<dbReference type="CDD" id="cd00167">
    <property type="entry name" value="SANT"/>
    <property type="match status" value="2"/>
</dbReference>
<feature type="domain" description="Myb-like" evidence="9">
    <location>
        <begin position="12"/>
        <end position="64"/>
    </location>
</feature>
<keyword evidence="12" id="KW-1185">Reference proteome</keyword>
<keyword evidence="4" id="KW-0238">DNA-binding</keyword>
<evidence type="ECO:0000313" key="12">
    <source>
        <dbReference type="Proteomes" id="UP001311915"/>
    </source>
</evidence>
<feature type="compositionally biased region" description="Polar residues" evidence="8">
    <location>
        <begin position="132"/>
        <end position="151"/>
    </location>
</feature>
<dbReference type="InterPro" id="IPR009057">
    <property type="entry name" value="Homeodomain-like_sf"/>
</dbReference>
<comment type="caution">
    <text evidence="11">The sequence shown here is derived from an EMBL/GenBank/DDBJ whole genome shotgun (WGS) entry which is preliminary data.</text>
</comment>
<evidence type="ECO:0000259" key="10">
    <source>
        <dbReference type="PROSITE" id="PS51294"/>
    </source>
</evidence>
<dbReference type="PANTHER" id="PTHR47997:SF11">
    <property type="entry name" value="TRANSCRIPTION FACTOR LAF1"/>
    <property type="match status" value="1"/>
</dbReference>
<feature type="domain" description="HTH myb-type" evidence="10">
    <location>
        <begin position="12"/>
        <end position="64"/>
    </location>
</feature>
<dbReference type="PROSITE" id="PS51294">
    <property type="entry name" value="HTH_MYB"/>
    <property type="match status" value="2"/>
</dbReference>
<protein>
    <submittedName>
        <fullName evidence="11">Uncharacterized protein</fullName>
    </submittedName>
</protein>
<proteinExistence type="predicted"/>
<keyword evidence="3" id="KW-0805">Transcription regulation</keyword>
<keyword evidence="6" id="KW-0804">Transcription</keyword>
<feature type="region of interest" description="Disordered" evidence="8">
    <location>
        <begin position="121"/>
        <end position="151"/>
    </location>
</feature>
<name>A0AAV9MFM6_9SOLN</name>
<evidence type="ECO:0000256" key="8">
    <source>
        <dbReference type="SAM" id="MobiDB-lite"/>
    </source>
</evidence>
<dbReference type="GO" id="GO:0005634">
    <property type="term" value="C:nucleus"/>
    <property type="evidence" value="ECO:0007669"/>
    <property type="project" value="UniProtKB-SubCell"/>
</dbReference>
<sequence length="300" mass="34740">MGCKQIDKSKPKQKHKKGLWSPYEDQKLKDYILKHGHGCWASVPINAGLQRTGKSCRLRWINYLRPGLKKGTFSTDEEETILTFHGMLGNKWSQIAQYLPGRTDNEIKNHWHSYLKKRVPKMNENKEGHARTYTSENGESSPSSMKLASQNSSNMNSFEQIEGSLLVDTNQSVSANNEFARENCKNNFPKVLFSEWLSLDQFNRQDFKLINTNNQDLSKNNFGCNDSMFQLDAFAQYGPVLAMNEVITNDMHHDFNNMIQQPLKFEDQIFVNDFEEFISGEFNRNVDDVNVNYFSKCFTK</sequence>
<dbReference type="Proteomes" id="UP001311915">
    <property type="component" value="Unassembled WGS sequence"/>
</dbReference>
<dbReference type="PANTHER" id="PTHR47997">
    <property type="entry name" value="MYB DOMAIN PROTEIN 55"/>
    <property type="match status" value="1"/>
</dbReference>
<dbReference type="GO" id="GO:0045893">
    <property type="term" value="P:positive regulation of DNA-templated transcription"/>
    <property type="evidence" value="ECO:0007669"/>
    <property type="project" value="UniProtKB-ARBA"/>
</dbReference>
<feature type="domain" description="HTH myb-type" evidence="10">
    <location>
        <begin position="65"/>
        <end position="119"/>
    </location>
</feature>
<organism evidence="11 12">
    <name type="scientific">Solanum pinnatisectum</name>
    <name type="common">tansyleaf nightshade</name>
    <dbReference type="NCBI Taxonomy" id="50273"/>
    <lineage>
        <taxon>Eukaryota</taxon>
        <taxon>Viridiplantae</taxon>
        <taxon>Streptophyta</taxon>
        <taxon>Embryophyta</taxon>
        <taxon>Tracheophyta</taxon>
        <taxon>Spermatophyta</taxon>
        <taxon>Magnoliopsida</taxon>
        <taxon>eudicotyledons</taxon>
        <taxon>Gunneridae</taxon>
        <taxon>Pentapetalae</taxon>
        <taxon>asterids</taxon>
        <taxon>lamiids</taxon>
        <taxon>Solanales</taxon>
        <taxon>Solanaceae</taxon>
        <taxon>Solanoideae</taxon>
        <taxon>Solaneae</taxon>
        <taxon>Solanum</taxon>
    </lineage>
</organism>
<evidence type="ECO:0000256" key="6">
    <source>
        <dbReference type="ARBA" id="ARBA00023163"/>
    </source>
</evidence>
<dbReference type="FunFam" id="1.10.10.60:FF:000077">
    <property type="entry name" value="MYB transcription factor"/>
    <property type="match status" value="1"/>
</dbReference>
<evidence type="ECO:0000313" key="11">
    <source>
        <dbReference type="EMBL" id="KAK4736837.1"/>
    </source>
</evidence>
<evidence type="ECO:0000256" key="1">
    <source>
        <dbReference type="ARBA" id="ARBA00004123"/>
    </source>
</evidence>
<dbReference type="SMART" id="SM00717">
    <property type="entry name" value="SANT"/>
    <property type="match status" value="2"/>
</dbReference>
<comment type="subcellular location">
    <subcellularLocation>
        <location evidence="1">Nucleus</location>
    </subcellularLocation>
</comment>
<dbReference type="Pfam" id="PF00249">
    <property type="entry name" value="Myb_DNA-binding"/>
    <property type="match status" value="2"/>
</dbReference>
<evidence type="ECO:0000256" key="7">
    <source>
        <dbReference type="ARBA" id="ARBA00023242"/>
    </source>
</evidence>
<evidence type="ECO:0000256" key="2">
    <source>
        <dbReference type="ARBA" id="ARBA00022737"/>
    </source>
</evidence>
<dbReference type="InterPro" id="IPR051953">
    <property type="entry name" value="Plant_SW-associated_TFs"/>
</dbReference>
<feature type="domain" description="Myb-like" evidence="9">
    <location>
        <begin position="65"/>
        <end position="115"/>
    </location>
</feature>
<keyword evidence="2" id="KW-0677">Repeat</keyword>